<comment type="caution">
    <text evidence="1">The sequence shown here is derived from an EMBL/GenBank/DDBJ whole genome shotgun (WGS) entry which is preliminary data.</text>
</comment>
<dbReference type="Proteomes" id="UP001060085">
    <property type="component" value="Linkage Group LG01"/>
</dbReference>
<evidence type="ECO:0000313" key="1">
    <source>
        <dbReference type="EMBL" id="KAI5682437.1"/>
    </source>
</evidence>
<name>A0ACC0CC67_CATRO</name>
<proteinExistence type="predicted"/>
<gene>
    <name evidence="1" type="ORF">M9H77_03665</name>
</gene>
<sequence length="260" mass="29098">MEEATDIPTDINSVDIAKALRTSLSYLEKKRKLQGEQLGLPPLKHVCSNQTHNLKYEFLSNPRSKDQVSYRFATIPELNGIASADESEQESAKDSNSIGADADSMISVSGEAEYQSYSEEYSFHQPSSSSVYSMGSLSKSTLHSLETGSTSKSSEKMETLPVEKEHDRDHPNFGLHDSMNYEDHLLEFGGHADFSCSEDRSSFEDCIDKELENMLYSNGVAPNNYVLSSGRWSVKQDAQQGPKKLTIDKEFEQYFSTLML</sequence>
<reference evidence="2" key="1">
    <citation type="journal article" date="2023" name="Nat. Plants">
        <title>Single-cell RNA sequencing provides a high-resolution roadmap for understanding the multicellular compartmentation of specialized metabolism.</title>
        <authorList>
            <person name="Sun S."/>
            <person name="Shen X."/>
            <person name="Li Y."/>
            <person name="Li Y."/>
            <person name="Wang S."/>
            <person name="Li R."/>
            <person name="Zhang H."/>
            <person name="Shen G."/>
            <person name="Guo B."/>
            <person name="Wei J."/>
            <person name="Xu J."/>
            <person name="St-Pierre B."/>
            <person name="Chen S."/>
            <person name="Sun C."/>
        </authorList>
    </citation>
    <scope>NUCLEOTIDE SEQUENCE [LARGE SCALE GENOMIC DNA]</scope>
</reference>
<protein>
    <submittedName>
        <fullName evidence="1">Uncharacterized protein</fullName>
    </submittedName>
</protein>
<evidence type="ECO:0000313" key="2">
    <source>
        <dbReference type="Proteomes" id="UP001060085"/>
    </source>
</evidence>
<accession>A0ACC0CC67</accession>
<keyword evidence="2" id="KW-1185">Reference proteome</keyword>
<organism evidence="1 2">
    <name type="scientific">Catharanthus roseus</name>
    <name type="common">Madagascar periwinkle</name>
    <name type="synonym">Vinca rosea</name>
    <dbReference type="NCBI Taxonomy" id="4058"/>
    <lineage>
        <taxon>Eukaryota</taxon>
        <taxon>Viridiplantae</taxon>
        <taxon>Streptophyta</taxon>
        <taxon>Embryophyta</taxon>
        <taxon>Tracheophyta</taxon>
        <taxon>Spermatophyta</taxon>
        <taxon>Magnoliopsida</taxon>
        <taxon>eudicotyledons</taxon>
        <taxon>Gunneridae</taxon>
        <taxon>Pentapetalae</taxon>
        <taxon>asterids</taxon>
        <taxon>lamiids</taxon>
        <taxon>Gentianales</taxon>
        <taxon>Apocynaceae</taxon>
        <taxon>Rauvolfioideae</taxon>
        <taxon>Vinceae</taxon>
        <taxon>Catharanthinae</taxon>
        <taxon>Catharanthus</taxon>
    </lineage>
</organism>
<dbReference type="EMBL" id="CM044701">
    <property type="protein sequence ID" value="KAI5682437.1"/>
    <property type="molecule type" value="Genomic_DNA"/>
</dbReference>